<name>A0A834XGT1_9FABA</name>
<evidence type="ECO:0000259" key="2">
    <source>
        <dbReference type="Pfam" id="PF03732"/>
    </source>
</evidence>
<dbReference type="Pfam" id="PF03732">
    <property type="entry name" value="Retrotrans_gag"/>
    <property type="match status" value="1"/>
</dbReference>
<dbReference type="CDD" id="cd00303">
    <property type="entry name" value="retropepsin_like"/>
    <property type="match status" value="1"/>
</dbReference>
<dbReference type="InterPro" id="IPR005162">
    <property type="entry name" value="Retrotrans_gag_dom"/>
</dbReference>
<evidence type="ECO:0000313" key="3">
    <source>
        <dbReference type="EMBL" id="KAF7844308.1"/>
    </source>
</evidence>
<gene>
    <name evidence="3" type="ORF">G2W53_001213</name>
</gene>
<dbReference type="PANTHER" id="PTHR15503:SF22">
    <property type="entry name" value="TRANSPOSON TY3-I GAG POLYPROTEIN"/>
    <property type="match status" value="1"/>
</dbReference>
<feature type="domain" description="Retrotransposon gag" evidence="2">
    <location>
        <begin position="35"/>
        <end position="124"/>
    </location>
</feature>
<evidence type="ECO:0000313" key="4">
    <source>
        <dbReference type="Proteomes" id="UP000634136"/>
    </source>
</evidence>
<proteinExistence type="predicted"/>
<dbReference type="EMBL" id="JAAIUW010000001">
    <property type="protein sequence ID" value="KAF7844308.1"/>
    <property type="molecule type" value="Genomic_DNA"/>
</dbReference>
<comment type="caution">
    <text evidence="3">The sequence shown here is derived from an EMBL/GenBank/DDBJ whole genome shotgun (WGS) entry which is preliminary data.</text>
</comment>
<protein>
    <submittedName>
        <fullName evidence="3">Retrotransposable element Tf2</fullName>
    </submittedName>
</protein>
<sequence>MELPIFDGDEAISWLFRAERYFSLNRMKETEKLEVVAVCMEGRALNWLQWLETRMVVQSWSEFKRKFLRQLHQSQQGNNYKMLMALKQEGTVVEYREEFEQFSAPLKDALEEMLIGAYQNGLKEEVRTELRMIKAQSLLEPNRNAEMNRTEGKKASSSTASTRRSKVRWLTPEEVAEKRRLGECFTCDEKSSTQKEKRRKPVALYGHMVKGRGMCKEVQVEIQGTMVKKIFYLFDLGGVNMIMGIEWLESSGEVRVNWRQLTMKYREGDTLVCLKGDASLAKTEVSYRAVLKSVSRGGQGFVLELGKVEAQAEAESEKPKIFSDIQ</sequence>
<dbReference type="Proteomes" id="UP000634136">
    <property type="component" value="Unassembled WGS sequence"/>
</dbReference>
<dbReference type="InterPro" id="IPR032567">
    <property type="entry name" value="RTL1-rel"/>
</dbReference>
<dbReference type="PANTHER" id="PTHR15503">
    <property type="entry name" value="LDOC1 RELATED"/>
    <property type="match status" value="1"/>
</dbReference>
<organism evidence="3 4">
    <name type="scientific">Senna tora</name>
    <dbReference type="NCBI Taxonomy" id="362788"/>
    <lineage>
        <taxon>Eukaryota</taxon>
        <taxon>Viridiplantae</taxon>
        <taxon>Streptophyta</taxon>
        <taxon>Embryophyta</taxon>
        <taxon>Tracheophyta</taxon>
        <taxon>Spermatophyta</taxon>
        <taxon>Magnoliopsida</taxon>
        <taxon>eudicotyledons</taxon>
        <taxon>Gunneridae</taxon>
        <taxon>Pentapetalae</taxon>
        <taxon>rosids</taxon>
        <taxon>fabids</taxon>
        <taxon>Fabales</taxon>
        <taxon>Fabaceae</taxon>
        <taxon>Caesalpinioideae</taxon>
        <taxon>Cassia clade</taxon>
        <taxon>Senna</taxon>
    </lineage>
</organism>
<reference evidence="3" key="1">
    <citation type="submission" date="2020-09" db="EMBL/GenBank/DDBJ databases">
        <title>Genome-Enabled Discovery of Anthraquinone Biosynthesis in Senna tora.</title>
        <authorList>
            <person name="Kang S.-H."/>
            <person name="Pandey R.P."/>
            <person name="Lee C.-M."/>
            <person name="Sim J.-S."/>
            <person name="Jeong J.-T."/>
            <person name="Choi B.-S."/>
            <person name="Jung M."/>
            <person name="Ginzburg D."/>
            <person name="Zhao K."/>
            <person name="Won S.Y."/>
            <person name="Oh T.-J."/>
            <person name="Yu Y."/>
            <person name="Kim N.-H."/>
            <person name="Lee O.R."/>
            <person name="Lee T.-H."/>
            <person name="Bashyal P."/>
            <person name="Kim T.-S."/>
            <person name="Lee W.-H."/>
            <person name="Kawkins C."/>
            <person name="Kim C.-K."/>
            <person name="Kim J.S."/>
            <person name="Ahn B.O."/>
            <person name="Rhee S.Y."/>
            <person name="Sohng J.K."/>
        </authorList>
    </citation>
    <scope>NUCLEOTIDE SEQUENCE</scope>
    <source>
        <tissue evidence="3">Leaf</tissue>
    </source>
</reference>
<keyword evidence="4" id="KW-1185">Reference proteome</keyword>
<accession>A0A834XGT1</accession>
<evidence type="ECO:0000256" key="1">
    <source>
        <dbReference type="SAM" id="MobiDB-lite"/>
    </source>
</evidence>
<feature type="region of interest" description="Disordered" evidence="1">
    <location>
        <begin position="141"/>
        <end position="167"/>
    </location>
</feature>
<dbReference type="OrthoDB" id="1751726at2759"/>
<dbReference type="AlphaFoldDB" id="A0A834XGT1"/>